<evidence type="ECO:0000256" key="2">
    <source>
        <dbReference type="SAM" id="SignalP"/>
    </source>
</evidence>
<feature type="compositionally biased region" description="Polar residues" evidence="1">
    <location>
        <begin position="126"/>
        <end position="164"/>
    </location>
</feature>
<evidence type="ECO:0000313" key="4">
    <source>
        <dbReference type="Proteomes" id="UP001194696"/>
    </source>
</evidence>
<evidence type="ECO:0000313" key="3">
    <source>
        <dbReference type="EMBL" id="KAG0278638.1"/>
    </source>
</evidence>
<name>A0ABQ7JL81_9FUNG</name>
<keyword evidence="4" id="KW-1185">Reference proteome</keyword>
<keyword evidence="2" id="KW-0732">Signal</keyword>
<feature type="signal peptide" evidence="2">
    <location>
        <begin position="1"/>
        <end position="19"/>
    </location>
</feature>
<feature type="compositionally biased region" description="Polar residues" evidence="1">
    <location>
        <begin position="93"/>
        <end position="105"/>
    </location>
</feature>
<gene>
    <name evidence="3" type="ORF">BGZ96_002290</name>
</gene>
<accession>A0ABQ7JL81</accession>
<sequence>MLLKHFTFAFVTFAASVHALAIPLNYRRADGVATTGNSGVPVAENAPKVILPSAPAANVVSPASAIPNTDSPAQQSNAPPPPPANNAQLIPATDNTQIAKSTTGTPKVDTTQTTDQSTGTAEANDAQPSEQATDTPEANNDQRTTPNKGAVDTNDSPVSQSAADSATVNNNNTPAPLATTPDAPTPNDIQSQSQSSTPTSSSVQSQTSETDASESLKNQATSHTDPASQVISGLANVPHALVAPAAPSSTEPQAAQAHTPETQVASEPQDATAPAPKAEKQLQSDSEPKIESSPPSADVSTDGSESQSASAEAAKPESPSLPAKETKPEPQPAPVVEDKPKPKPAPAVKAEPEALPAPVSQSAETPENAADSKSVPAVEANPEPQPAPVVEAKPKVEPQPAPVVDKEPALQPAPAAQTKPAPETPLAPASAIECLTLLMKTQQPLTGTCQKLIRDDSTLIQSAELGQVSLDFMYSGKDFPVFSSDGLQLKLQEIPGYTLSVVEARYDVTINYKTYDTASFSAPWATSSMQESTLTTAIDEVDVKVLSSTAFTDLITAMLTKSKTPITLKGTVDINISFPSADGGLPKTVIIAGLQFSSSVHMPGLNGLAQTNFVRSDEYRVYGDTFYFESNFNFVNPSNLKMKLGGVKFDVLDTKAKQLATSAVDVFEIDPKENDVTLRLIANIKDSAAFMNQLHNTGYEVIFQGTTESSTNAYLKTALSQLRFTITYPAVKEIPLQVNPTVTDILPKTSLPVADVPPKTPLPEADIPPQSPAAAPAAPAA</sequence>
<reference evidence="3 4" key="1">
    <citation type="journal article" date="2020" name="Fungal Divers.">
        <title>Resolving the Mortierellaceae phylogeny through synthesis of multi-gene phylogenetics and phylogenomics.</title>
        <authorList>
            <person name="Vandepol N."/>
            <person name="Liber J."/>
            <person name="Desiro A."/>
            <person name="Na H."/>
            <person name="Kennedy M."/>
            <person name="Barry K."/>
            <person name="Grigoriev I.V."/>
            <person name="Miller A.N."/>
            <person name="O'Donnell K."/>
            <person name="Stajich J.E."/>
            <person name="Bonito G."/>
        </authorList>
    </citation>
    <scope>NUCLEOTIDE SEQUENCE [LARGE SCALE GENOMIC DNA]</scope>
    <source>
        <strain evidence="3 4">AD045</strain>
    </source>
</reference>
<feature type="compositionally biased region" description="Low complexity" evidence="1">
    <location>
        <begin position="166"/>
        <end position="208"/>
    </location>
</feature>
<feature type="compositionally biased region" description="Polar residues" evidence="1">
    <location>
        <begin position="209"/>
        <end position="231"/>
    </location>
</feature>
<feature type="compositionally biased region" description="Low complexity" evidence="1">
    <location>
        <begin position="109"/>
        <end position="120"/>
    </location>
</feature>
<dbReference type="PANTHER" id="PTHR34403">
    <property type="entry name" value="TOL-PAL SYSTEM PROTEIN TOLA"/>
    <property type="match status" value="1"/>
</dbReference>
<dbReference type="PANTHER" id="PTHR34403:SF14">
    <property type="entry name" value="OS05G0225800 PROTEIN"/>
    <property type="match status" value="1"/>
</dbReference>
<dbReference type="InterPro" id="IPR050972">
    <property type="entry name" value="SDr-like"/>
</dbReference>
<feature type="region of interest" description="Disordered" evidence="1">
    <location>
        <begin position="755"/>
        <end position="781"/>
    </location>
</feature>
<feature type="compositionally biased region" description="Low complexity" evidence="1">
    <location>
        <begin position="61"/>
        <end position="77"/>
    </location>
</feature>
<feature type="compositionally biased region" description="Basic and acidic residues" evidence="1">
    <location>
        <begin position="277"/>
        <end position="290"/>
    </location>
</feature>
<dbReference type="InterPro" id="IPR022185">
    <property type="entry name" value="DUF3712"/>
</dbReference>
<feature type="compositionally biased region" description="Low complexity" evidence="1">
    <location>
        <begin position="772"/>
        <end position="781"/>
    </location>
</feature>
<proteinExistence type="predicted"/>
<organism evidence="3 4">
    <name type="scientific">Linnemannia gamsii</name>
    <dbReference type="NCBI Taxonomy" id="64522"/>
    <lineage>
        <taxon>Eukaryota</taxon>
        <taxon>Fungi</taxon>
        <taxon>Fungi incertae sedis</taxon>
        <taxon>Mucoromycota</taxon>
        <taxon>Mortierellomycotina</taxon>
        <taxon>Mortierellomycetes</taxon>
        <taxon>Mortierellales</taxon>
        <taxon>Mortierellaceae</taxon>
        <taxon>Linnemannia</taxon>
    </lineage>
</organism>
<feature type="region of interest" description="Disordered" evidence="1">
    <location>
        <begin position="61"/>
        <end position="425"/>
    </location>
</feature>
<evidence type="ECO:0000256" key="1">
    <source>
        <dbReference type="SAM" id="MobiDB-lite"/>
    </source>
</evidence>
<protein>
    <submittedName>
        <fullName evidence="3">Uncharacterized protein</fullName>
    </submittedName>
</protein>
<comment type="caution">
    <text evidence="3">The sequence shown here is derived from an EMBL/GenBank/DDBJ whole genome shotgun (WGS) entry which is preliminary data.</text>
</comment>
<feature type="compositionally biased region" description="Low complexity" evidence="1">
    <location>
        <begin position="409"/>
        <end position="421"/>
    </location>
</feature>
<feature type="compositionally biased region" description="Low complexity" evidence="1">
    <location>
        <begin position="346"/>
        <end position="359"/>
    </location>
</feature>
<feature type="compositionally biased region" description="Polar residues" evidence="1">
    <location>
        <begin position="293"/>
        <end position="303"/>
    </location>
</feature>
<dbReference type="EMBL" id="JAAAIM010001427">
    <property type="protein sequence ID" value="KAG0278638.1"/>
    <property type="molecule type" value="Genomic_DNA"/>
</dbReference>
<feature type="compositionally biased region" description="Low complexity" evidence="1">
    <location>
        <begin position="304"/>
        <end position="323"/>
    </location>
</feature>
<dbReference type="Pfam" id="PF12505">
    <property type="entry name" value="DUF3712"/>
    <property type="match status" value="1"/>
</dbReference>
<dbReference type="Proteomes" id="UP001194696">
    <property type="component" value="Unassembled WGS sequence"/>
</dbReference>
<feature type="chain" id="PRO_5046693982" evidence="2">
    <location>
        <begin position="20"/>
        <end position="781"/>
    </location>
</feature>